<reference evidence="3 4" key="1">
    <citation type="submission" date="2024-03" db="EMBL/GenBank/DDBJ databases">
        <title>A Dehalogenimonas Isolated from Estuarine Sediments Dihaloeliminates Chlorinated Alkanes.</title>
        <authorList>
            <person name="Yang Y."/>
            <person name="Wang H."/>
        </authorList>
    </citation>
    <scope>NUCLEOTIDE SEQUENCE [LARGE SCALE GENOMIC DNA]</scope>
    <source>
        <strain evidence="3 4">W</strain>
    </source>
</reference>
<dbReference type="PANTHER" id="PTHR34039">
    <property type="entry name" value="UPF0102 PROTEIN YRAN"/>
    <property type="match status" value="1"/>
</dbReference>
<dbReference type="Gene3D" id="3.40.1350.10">
    <property type="match status" value="1"/>
</dbReference>
<accession>A0ABZ2J689</accession>
<keyword evidence="4" id="KW-1185">Reference proteome</keyword>
<organism evidence="3 4">
    <name type="scientific">Candidatus Dehalogenimonas loeffleri</name>
    <dbReference type="NCBI Taxonomy" id="3127115"/>
    <lineage>
        <taxon>Bacteria</taxon>
        <taxon>Bacillati</taxon>
        <taxon>Chloroflexota</taxon>
        <taxon>Dehalococcoidia</taxon>
        <taxon>Dehalococcoidales</taxon>
        <taxon>Dehalococcoidaceae</taxon>
        <taxon>Dehalogenimonas</taxon>
    </lineage>
</organism>
<comment type="similarity">
    <text evidence="1 2">Belongs to the UPF0102 family.</text>
</comment>
<evidence type="ECO:0000256" key="1">
    <source>
        <dbReference type="ARBA" id="ARBA00006738"/>
    </source>
</evidence>
<dbReference type="Pfam" id="PF02021">
    <property type="entry name" value="UPF0102"/>
    <property type="match status" value="1"/>
</dbReference>
<sequence>MSRISTGQNGEAIARKYLEKNGYRILAANWRSKNAELDLIARKGREIVFVEVRAKSTDAFGTPAESVTRHKQRKLISAAQSYLAENKIDGDWRIDFIGIQFTGNTHQLEHIPYAVSLE</sequence>
<evidence type="ECO:0000256" key="2">
    <source>
        <dbReference type="HAMAP-Rule" id="MF_00048"/>
    </source>
</evidence>
<dbReference type="Proteomes" id="UP001375370">
    <property type="component" value="Chromosome"/>
</dbReference>
<dbReference type="InterPro" id="IPR011856">
    <property type="entry name" value="tRNA_endonuc-like_dom_sf"/>
</dbReference>
<dbReference type="RefSeq" id="WP_338737314.1">
    <property type="nucleotide sequence ID" value="NZ_CP146612.1"/>
</dbReference>
<dbReference type="SUPFAM" id="SSF52980">
    <property type="entry name" value="Restriction endonuclease-like"/>
    <property type="match status" value="1"/>
</dbReference>
<dbReference type="InterPro" id="IPR003509">
    <property type="entry name" value="UPF0102_YraN-like"/>
</dbReference>
<dbReference type="HAMAP" id="MF_00048">
    <property type="entry name" value="UPF0102"/>
    <property type="match status" value="1"/>
</dbReference>
<dbReference type="PANTHER" id="PTHR34039:SF1">
    <property type="entry name" value="UPF0102 PROTEIN YRAN"/>
    <property type="match status" value="1"/>
</dbReference>
<dbReference type="NCBIfam" id="NF009150">
    <property type="entry name" value="PRK12497.1-3"/>
    <property type="match status" value="1"/>
</dbReference>
<proteinExistence type="inferred from homology"/>
<dbReference type="NCBIfam" id="TIGR00252">
    <property type="entry name" value="YraN family protein"/>
    <property type="match status" value="1"/>
</dbReference>
<evidence type="ECO:0000313" key="3">
    <source>
        <dbReference type="EMBL" id="WWX25174.1"/>
    </source>
</evidence>
<dbReference type="InterPro" id="IPR011335">
    <property type="entry name" value="Restrct_endonuc-II-like"/>
</dbReference>
<gene>
    <name evidence="3" type="ORF">V8247_07900</name>
</gene>
<name>A0ABZ2J689_9CHLR</name>
<dbReference type="EMBL" id="CP146612">
    <property type="protein sequence ID" value="WWX25174.1"/>
    <property type="molecule type" value="Genomic_DNA"/>
</dbReference>
<protein>
    <recommendedName>
        <fullName evidence="2">UPF0102 protein V8247_07900</fullName>
    </recommendedName>
</protein>
<evidence type="ECO:0000313" key="4">
    <source>
        <dbReference type="Proteomes" id="UP001375370"/>
    </source>
</evidence>
<dbReference type="CDD" id="cd20736">
    <property type="entry name" value="PoNe_Nuclease"/>
    <property type="match status" value="1"/>
</dbReference>